<comment type="caution">
    <text evidence="3">The sequence shown here is derived from an EMBL/GenBank/DDBJ whole genome shotgun (WGS) entry which is preliminary data.</text>
</comment>
<evidence type="ECO:0000256" key="1">
    <source>
        <dbReference type="PROSITE-ProRule" id="PRU00278"/>
    </source>
</evidence>
<dbReference type="Pfam" id="PF13616">
    <property type="entry name" value="Rotamase_3"/>
    <property type="match status" value="1"/>
</dbReference>
<dbReference type="Gene3D" id="3.10.50.40">
    <property type="match status" value="2"/>
</dbReference>
<gene>
    <name evidence="3" type="ORF">E1163_13255</name>
</gene>
<dbReference type="GO" id="GO:0016853">
    <property type="term" value="F:isomerase activity"/>
    <property type="evidence" value="ECO:0007669"/>
    <property type="project" value="UniProtKB-KW"/>
</dbReference>
<feature type="domain" description="PpiC" evidence="2">
    <location>
        <begin position="131"/>
        <end position="233"/>
    </location>
</feature>
<dbReference type="InterPro" id="IPR000297">
    <property type="entry name" value="PPIase_PpiC"/>
</dbReference>
<dbReference type="PANTHER" id="PTHR47245">
    <property type="entry name" value="PEPTIDYLPROLYL ISOMERASE"/>
    <property type="match status" value="1"/>
</dbReference>
<dbReference type="InterPro" id="IPR050245">
    <property type="entry name" value="PrsA_foldase"/>
</dbReference>
<dbReference type="PANTHER" id="PTHR47245:SF2">
    <property type="entry name" value="PEPTIDYL-PROLYL CIS-TRANS ISOMERASE HP_0175-RELATED"/>
    <property type="match status" value="1"/>
</dbReference>
<dbReference type="RefSeq" id="WP_155172558.1">
    <property type="nucleotide sequence ID" value="NZ_BAAAFL010000012.1"/>
</dbReference>
<name>A0ABW9RQ92_9BACT</name>
<keyword evidence="1 3" id="KW-0413">Isomerase</keyword>
<organism evidence="3 4">
    <name type="scientific">Fulvivirga kasyanovii</name>
    <dbReference type="NCBI Taxonomy" id="396812"/>
    <lineage>
        <taxon>Bacteria</taxon>
        <taxon>Pseudomonadati</taxon>
        <taxon>Bacteroidota</taxon>
        <taxon>Cytophagia</taxon>
        <taxon>Cytophagales</taxon>
        <taxon>Fulvivirgaceae</taxon>
        <taxon>Fulvivirga</taxon>
    </lineage>
</organism>
<dbReference type="SUPFAM" id="SSF54534">
    <property type="entry name" value="FKBP-like"/>
    <property type="match status" value="2"/>
</dbReference>
<dbReference type="EMBL" id="SMLW01000551">
    <property type="protein sequence ID" value="MTI25917.1"/>
    <property type="molecule type" value="Genomic_DNA"/>
</dbReference>
<dbReference type="PROSITE" id="PS50198">
    <property type="entry name" value="PPIC_PPIASE_2"/>
    <property type="match status" value="2"/>
</dbReference>
<feature type="domain" description="PpiC" evidence="2">
    <location>
        <begin position="238"/>
        <end position="339"/>
    </location>
</feature>
<dbReference type="PROSITE" id="PS51257">
    <property type="entry name" value="PROKAR_LIPOPROTEIN"/>
    <property type="match status" value="1"/>
</dbReference>
<dbReference type="Proteomes" id="UP000798808">
    <property type="component" value="Unassembled WGS sequence"/>
</dbReference>
<keyword evidence="1" id="KW-0697">Rotamase</keyword>
<keyword evidence="4" id="KW-1185">Reference proteome</keyword>
<sequence length="662" mass="76645">MKFRIWFILILIAGCKASSDVSTVKQDDSSIKSIKLFDVGGESVYTDEFAYVYKKNNVNNDSAFTHGDIKDYLDLYIKFKLKIAEAKNRGMDTTAAFIREFDTYKEQLKKPYLSENQVTEKLIAEAYQRYKEEINASHILIQVDAEAAPEDTLKAYNKILEIREQATKGTDFGKLAREYSDDPSAKMNNGNLGYFTSFQMVYPFESAAYNTEEGKVSKPVRTKFGYHLVKVLDKRASQGSVEVSHIMIRIKPNKADSLEARNKIFEIYDQAVGGVNWDDLAKQFSEDINTKNSGGRLRPFKVGQMPYTFQEAAFALSEPGDISDPVMTPYGWHIIRLEKKLPLESFKEMEPSIKSRIDRDSRAELNKKVLIERLRKENGFKETDAVQKIWDFADSTLTQGNWNYPAGNELLDDVLFSIASENYTVEDFFKYVKREQRPNSHSPEVYMRLLYNNFTDGRIITYEESHLEDKYIDYRMLVNEYREGILLFELMEQEVWNKAVEDTAGLKEYYEQHKDKYQWAQRVRATVYNSDSEEVLSEIEGLINSNDSLALSKKALEKHYNDKTALTLQVTEGVFEKGDNDVVDQIKWSPGVYKVDASGRHNLVWIEEVLEPAPKKLDEIKGLVISDYQNYLEKLWVEELREKYPVNINDSGLKYIYEKLEK</sequence>
<accession>A0ABW9RQ92</accession>
<dbReference type="InterPro" id="IPR046357">
    <property type="entry name" value="PPIase_dom_sf"/>
</dbReference>
<evidence type="ECO:0000313" key="4">
    <source>
        <dbReference type="Proteomes" id="UP000798808"/>
    </source>
</evidence>
<reference evidence="3 4" key="1">
    <citation type="submission" date="2019-02" db="EMBL/GenBank/DDBJ databases">
        <authorList>
            <person name="Goldberg S.R."/>
            <person name="Haltli B.A."/>
            <person name="Correa H."/>
            <person name="Russell K.G."/>
        </authorList>
    </citation>
    <scope>NUCLEOTIDE SEQUENCE [LARGE SCALE GENOMIC DNA]</scope>
    <source>
        <strain evidence="3 4">JCM 16186</strain>
    </source>
</reference>
<evidence type="ECO:0000313" key="3">
    <source>
        <dbReference type="EMBL" id="MTI25917.1"/>
    </source>
</evidence>
<dbReference type="Pfam" id="PF00639">
    <property type="entry name" value="Rotamase"/>
    <property type="match status" value="1"/>
</dbReference>
<protein>
    <submittedName>
        <fullName evidence="3">Peptidylprolyl isomerase</fullName>
    </submittedName>
</protein>
<proteinExistence type="predicted"/>
<evidence type="ECO:0000259" key="2">
    <source>
        <dbReference type="PROSITE" id="PS50198"/>
    </source>
</evidence>